<dbReference type="Proteomes" id="UP000004335">
    <property type="component" value="Unassembled WGS sequence"/>
</dbReference>
<reference evidence="2 3" key="1">
    <citation type="submission" date="2011-01" db="EMBL/GenBank/DDBJ databases">
        <authorList>
            <person name="Muzny D."/>
            <person name="Qin X."/>
            <person name="Buhay C."/>
            <person name="Dugan-Rocha S."/>
            <person name="Ding Y."/>
            <person name="Chen G."/>
            <person name="Hawes A."/>
            <person name="Holder M."/>
            <person name="Jhangiani S."/>
            <person name="Johnson A."/>
            <person name="Khan Z."/>
            <person name="Li Z."/>
            <person name="Liu W."/>
            <person name="Liu X."/>
            <person name="Perez L."/>
            <person name="Shen H."/>
            <person name="Wang Q."/>
            <person name="Watt J."/>
            <person name="Xi L."/>
            <person name="Xin Y."/>
            <person name="Zhou J."/>
            <person name="Deng J."/>
            <person name="Jiang H."/>
            <person name="Liu Y."/>
            <person name="Qu J."/>
            <person name="Song X.-Z."/>
            <person name="Zhang L."/>
            <person name="Villasana D."/>
            <person name="Johnson A."/>
            <person name="Liu J."/>
            <person name="Liyanage D."/>
            <person name="Lorensuhewa L."/>
            <person name="Robinson T."/>
            <person name="Song A."/>
            <person name="Song B.-B."/>
            <person name="Dinh H."/>
            <person name="Thornton R."/>
            <person name="Coyle M."/>
            <person name="Francisco L."/>
            <person name="Jackson L."/>
            <person name="Javaid M."/>
            <person name="Korchina V."/>
            <person name="Kovar C."/>
            <person name="Mata R."/>
            <person name="Mathew T."/>
            <person name="Ngo R."/>
            <person name="Nguyen L."/>
            <person name="Nguyen N."/>
            <person name="Okwuonu G."/>
            <person name="Ongeri F."/>
            <person name="Pham C."/>
            <person name="Simmons D."/>
            <person name="Wilczek-Boney K."/>
            <person name="Hale W."/>
            <person name="Jakkamsetti A."/>
            <person name="Pham P."/>
            <person name="Ruth R."/>
            <person name="San Lucas F."/>
            <person name="Warren J."/>
            <person name="Zhang J."/>
            <person name="Zhao Z."/>
            <person name="Zhou C."/>
            <person name="Zhu D."/>
            <person name="Lee S."/>
            <person name="Bess C."/>
            <person name="Blankenburg K."/>
            <person name="Forbes L."/>
            <person name="Fu Q."/>
            <person name="Gubbala S."/>
            <person name="Hirani K."/>
            <person name="Jayaseelan J.C."/>
            <person name="Lara F."/>
            <person name="Munidasa M."/>
            <person name="Palculict T."/>
            <person name="Patil S."/>
            <person name="Pu L.-L."/>
            <person name="Saada N."/>
            <person name="Tang L."/>
            <person name="Weissenberger G."/>
            <person name="Zhu Y."/>
            <person name="Hemphill L."/>
            <person name="Shang Y."/>
            <person name="Youmans B."/>
            <person name="Ayvaz T."/>
            <person name="Ross M."/>
            <person name="Santibanez J."/>
            <person name="Aqrawi P."/>
            <person name="Gross S."/>
            <person name="Joshi V."/>
            <person name="Fowler G."/>
            <person name="Nazareth L."/>
            <person name="Reid J."/>
            <person name="Worley K."/>
            <person name="Petrosino J."/>
            <person name="Highlander S."/>
            <person name="Gibbs R."/>
        </authorList>
    </citation>
    <scope>NUCLEOTIDE SEQUENCE [LARGE SCALE GENOMIC DNA]</scope>
    <source>
        <strain evidence="2 3">MM4-1A</strain>
    </source>
</reference>
<dbReference type="Gene3D" id="1.10.220.80">
    <property type="entry name" value="BH2638-like"/>
    <property type="match status" value="1"/>
</dbReference>
<comment type="caution">
    <text evidence="2">The sequence shown here is derived from an EMBL/GenBank/DDBJ whole genome shotgun (WGS) entry which is preliminary data.</text>
</comment>
<accession>A0A828RHD7</accession>
<dbReference type="AlphaFoldDB" id="A0A828RHD7"/>
<dbReference type="SUPFAM" id="SSF158504">
    <property type="entry name" value="BH2638-like"/>
    <property type="match status" value="1"/>
</dbReference>
<protein>
    <recommendedName>
        <fullName evidence="1">UPF0223 protein HMPREF0536_11038</fullName>
    </recommendedName>
</protein>
<gene>
    <name evidence="2" type="ORF">HMPREF0536_11038</name>
</gene>
<sequence>MEGQKMNSQNYSYPLDLSWTTKEMETVIAMFRAVEDAYEVGIDRDKILDCYRAFKQVVPSKAEEKQLGREFEKNSGYVLYRVVKAAQESTDKRIKMVGQKND</sequence>
<dbReference type="InterPro" id="IPR023324">
    <property type="entry name" value="BH2638-like_sf"/>
</dbReference>
<dbReference type="EMBL" id="ACGX02000006">
    <property type="protein sequence ID" value="EGC15389.1"/>
    <property type="molecule type" value="Genomic_DNA"/>
</dbReference>
<dbReference type="HAMAP" id="MF_01041">
    <property type="entry name" value="UPF0223"/>
    <property type="match status" value="1"/>
</dbReference>
<dbReference type="Pfam" id="PF05256">
    <property type="entry name" value="UPF0223"/>
    <property type="match status" value="1"/>
</dbReference>
<proteinExistence type="inferred from homology"/>
<dbReference type="PIRSF" id="PIRSF037260">
    <property type="entry name" value="UPF0223"/>
    <property type="match status" value="1"/>
</dbReference>
<comment type="similarity">
    <text evidence="1">Belongs to the UPF0223 family.</text>
</comment>
<evidence type="ECO:0000313" key="3">
    <source>
        <dbReference type="Proteomes" id="UP000004335"/>
    </source>
</evidence>
<name>A0A828RHD7_LIMRT</name>
<dbReference type="NCBIfam" id="NF003353">
    <property type="entry name" value="PRK04387.1"/>
    <property type="match status" value="1"/>
</dbReference>
<evidence type="ECO:0000256" key="1">
    <source>
        <dbReference type="HAMAP-Rule" id="MF_01041"/>
    </source>
</evidence>
<dbReference type="InterPro" id="IPR007920">
    <property type="entry name" value="UPF0223"/>
</dbReference>
<organism evidence="2 3">
    <name type="scientific">Limosilactobacillus reuteri MM4-1A</name>
    <dbReference type="NCBI Taxonomy" id="548485"/>
    <lineage>
        <taxon>Bacteria</taxon>
        <taxon>Bacillati</taxon>
        <taxon>Bacillota</taxon>
        <taxon>Bacilli</taxon>
        <taxon>Lactobacillales</taxon>
        <taxon>Lactobacillaceae</taxon>
        <taxon>Limosilactobacillus</taxon>
    </lineage>
</organism>
<evidence type="ECO:0000313" key="2">
    <source>
        <dbReference type="EMBL" id="EGC15389.1"/>
    </source>
</evidence>